<dbReference type="GO" id="GO:0033551">
    <property type="term" value="C:monopolin complex"/>
    <property type="evidence" value="ECO:0007669"/>
    <property type="project" value="InterPro"/>
</dbReference>
<name>A0A1L9PZA1_ASPVE</name>
<organism evidence="3 4">
    <name type="scientific">Aspergillus versicolor CBS 583.65</name>
    <dbReference type="NCBI Taxonomy" id="1036611"/>
    <lineage>
        <taxon>Eukaryota</taxon>
        <taxon>Fungi</taxon>
        <taxon>Dikarya</taxon>
        <taxon>Ascomycota</taxon>
        <taxon>Pezizomycotina</taxon>
        <taxon>Eurotiomycetes</taxon>
        <taxon>Eurotiomycetidae</taxon>
        <taxon>Eurotiales</taxon>
        <taxon>Aspergillaceae</taxon>
        <taxon>Aspergillus</taxon>
        <taxon>Aspergillus subgen. Nidulantes</taxon>
    </lineage>
</organism>
<dbReference type="VEuPathDB" id="FungiDB:ASPVEDRAFT_88088"/>
<dbReference type="RefSeq" id="XP_040672565.1">
    <property type="nucleotide sequence ID" value="XM_040818233.1"/>
</dbReference>
<keyword evidence="4" id="KW-1185">Reference proteome</keyword>
<feature type="compositionally biased region" description="Polar residues" evidence="1">
    <location>
        <begin position="157"/>
        <end position="168"/>
    </location>
</feature>
<dbReference type="Gene3D" id="3.90.1150.80">
    <property type="match status" value="1"/>
</dbReference>
<feature type="compositionally biased region" description="Basic and acidic residues" evidence="1">
    <location>
        <begin position="169"/>
        <end position="182"/>
    </location>
</feature>
<dbReference type="OrthoDB" id="2431049at2759"/>
<dbReference type="InterPro" id="IPR038608">
    <property type="entry name" value="Csm1/Pcs1_C_sf"/>
</dbReference>
<protein>
    <recommendedName>
        <fullName evidence="2">Monopolin complex subunit Csm1/Pcs1 C-terminal domain-containing protein</fullName>
    </recommendedName>
</protein>
<feature type="compositionally biased region" description="Basic residues" evidence="1">
    <location>
        <begin position="71"/>
        <end position="80"/>
    </location>
</feature>
<reference evidence="4" key="1">
    <citation type="journal article" date="2017" name="Genome Biol.">
        <title>Comparative genomics reveals high biological diversity and specific adaptations in the industrially and medically important fungal genus Aspergillus.</title>
        <authorList>
            <person name="de Vries R.P."/>
            <person name="Riley R."/>
            <person name="Wiebenga A."/>
            <person name="Aguilar-Osorio G."/>
            <person name="Amillis S."/>
            <person name="Uchima C.A."/>
            <person name="Anderluh G."/>
            <person name="Asadollahi M."/>
            <person name="Askin M."/>
            <person name="Barry K."/>
            <person name="Battaglia E."/>
            <person name="Bayram O."/>
            <person name="Benocci T."/>
            <person name="Braus-Stromeyer S.A."/>
            <person name="Caldana C."/>
            <person name="Canovas D."/>
            <person name="Cerqueira G.C."/>
            <person name="Chen F."/>
            <person name="Chen W."/>
            <person name="Choi C."/>
            <person name="Clum A."/>
            <person name="Dos Santos R.A."/>
            <person name="Damasio A.R."/>
            <person name="Diallinas G."/>
            <person name="Emri T."/>
            <person name="Fekete E."/>
            <person name="Flipphi M."/>
            <person name="Freyberg S."/>
            <person name="Gallo A."/>
            <person name="Gournas C."/>
            <person name="Habgood R."/>
            <person name="Hainaut M."/>
            <person name="Harispe M.L."/>
            <person name="Henrissat B."/>
            <person name="Hilden K.S."/>
            <person name="Hope R."/>
            <person name="Hossain A."/>
            <person name="Karabika E."/>
            <person name="Karaffa L."/>
            <person name="Karanyi Z."/>
            <person name="Krasevec N."/>
            <person name="Kuo A."/>
            <person name="Kusch H."/>
            <person name="LaButti K."/>
            <person name="Lagendijk E.L."/>
            <person name="Lapidus A."/>
            <person name="Levasseur A."/>
            <person name="Lindquist E."/>
            <person name="Lipzen A."/>
            <person name="Logrieco A.F."/>
            <person name="MacCabe A."/>
            <person name="Maekelae M.R."/>
            <person name="Malavazi I."/>
            <person name="Melin P."/>
            <person name="Meyer V."/>
            <person name="Mielnichuk N."/>
            <person name="Miskei M."/>
            <person name="Molnar A.P."/>
            <person name="Mule G."/>
            <person name="Ngan C.Y."/>
            <person name="Orejas M."/>
            <person name="Orosz E."/>
            <person name="Ouedraogo J.P."/>
            <person name="Overkamp K.M."/>
            <person name="Park H.-S."/>
            <person name="Perrone G."/>
            <person name="Piumi F."/>
            <person name="Punt P.J."/>
            <person name="Ram A.F."/>
            <person name="Ramon A."/>
            <person name="Rauscher S."/>
            <person name="Record E."/>
            <person name="Riano-Pachon D.M."/>
            <person name="Robert V."/>
            <person name="Roehrig J."/>
            <person name="Ruller R."/>
            <person name="Salamov A."/>
            <person name="Salih N.S."/>
            <person name="Samson R.A."/>
            <person name="Sandor E."/>
            <person name="Sanguinetti M."/>
            <person name="Schuetze T."/>
            <person name="Sepcic K."/>
            <person name="Shelest E."/>
            <person name="Sherlock G."/>
            <person name="Sophianopoulou V."/>
            <person name="Squina F.M."/>
            <person name="Sun H."/>
            <person name="Susca A."/>
            <person name="Todd R.B."/>
            <person name="Tsang A."/>
            <person name="Unkles S.E."/>
            <person name="van de Wiele N."/>
            <person name="van Rossen-Uffink D."/>
            <person name="Oliveira J.V."/>
            <person name="Vesth T.C."/>
            <person name="Visser J."/>
            <person name="Yu J.-H."/>
            <person name="Zhou M."/>
            <person name="Andersen M.R."/>
            <person name="Archer D.B."/>
            <person name="Baker S.E."/>
            <person name="Benoit I."/>
            <person name="Brakhage A.A."/>
            <person name="Braus G.H."/>
            <person name="Fischer R."/>
            <person name="Frisvad J.C."/>
            <person name="Goldman G.H."/>
            <person name="Houbraken J."/>
            <person name="Oakley B."/>
            <person name="Pocsi I."/>
            <person name="Scazzocchio C."/>
            <person name="Seiboth B."/>
            <person name="vanKuyk P.A."/>
            <person name="Wortman J."/>
            <person name="Dyer P.S."/>
            <person name="Grigoriev I.V."/>
        </authorList>
    </citation>
    <scope>NUCLEOTIDE SEQUENCE [LARGE SCALE GENOMIC DNA]</scope>
    <source>
        <strain evidence="4">CBS 583.65</strain>
    </source>
</reference>
<dbReference type="STRING" id="1036611.A0A1L9PZA1"/>
<sequence>MPKRKAITSLSGLAGSDDEDVMQTVADHAQNHDERPTKRTRGRPRSKSAEIKPIAETAAPNPQGTEPVTRRGTRRGRPKGSRNSGQMVHDAPENQETSARVGDDAASQGADGDDATGAPANSAQTSKPTRATKGAPARGRRKAGAQKEVETDGEFQYTPTGGRQQKTAVKSEKPEKKPEPAGRRRPKSVTAPSEEDIPEAEPAVQEIVEETIIQEEVPEPVSVSPTKRRQSSLRASQGSPLKRISGAEDEKAGGEPELRRRLGDLTKKYDTLENRYRNLRDIGIVEANTNMEKLKKQCERMTTASNNLVNSLKTELEAQKALGQKSRSLQKELHEREAEVDQLKSDAEQSNSQLAAAQTEIKALQTKLAAARNTAATLEQAAVKAPGSAIKGGGANRATAAASAEAAHAAQFAQLKEDLYSDLTGLIIRDVKKREEDSLYDCIQTGSNGTLHFKLIVPHATAAEFETAEFQYIPLLDESRDRDLVDILPEYLTVDITFVRQQASKFYARVIDVLTKRRASQGN</sequence>
<feature type="domain" description="Monopolin complex subunit Csm1/Pcs1 C-terminal" evidence="2">
    <location>
        <begin position="414"/>
        <end position="500"/>
    </location>
</feature>
<evidence type="ECO:0000313" key="3">
    <source>
        <dbReference type="EMBL" id="OJJ06803.1"/>
    </source>
</evidence>
<dbReference type="PANTHER" id="PTHR28006:SF1">
    <property type="entry name" value="MONOPOLIN COMPLEX SUBUNIT CSM1"/>
    <property type="match status" value="1"/>
</dbReference>
<dbReference type="FunFam" id="3.90.1150.80:FF:000001">
    <property type="entry name" value="Chromosome segregation protein (Pcs1)"/>
    <property type="match status" value="1"/>
</dbReference>
<dbReference type="GO" id="GO:1990644">
    <property type="term" value="F:microtubule site clamp"/>
    <property type="evidence" value="ECO:0007669"/>
    <property type="project" value="TreeGrafter"/>
</dbReference>
<dbReference type="Pfam" id="PF12539">
    <property type="entry name" value="Csm1"/>
    <property type="match status" value="1"/>
</dbReference>
<proteinExistence type="predicted"/>
<dbReference type="AlphaFoldDB" id="A0A1L9PZA1"/>
<dbReference type="GeneID" id="63733744"/>
<dbReference type="EMBL" id="KV878135">
    <property type="protein sequence ID" value="OJJ06803.1"/>
    <property type="molecule type" value="Genomic_DNA"/>
</dbReference>
<accession>A0A1L9PZA1</accession>
<dbReference type="InterPro" id="IPR040349">
    <property type="entry name" value="Csm1/Pcs1"/>
</dbReference>
<feature type="compositionally biased region" description="Basic and acidic residues" evidence="1">
    <location>
        <begin position="245"/>
        <end position="259"/>
    </location>
</feature>
<evidence type="ECO:0000313" key="4">
    <source>
        <dbReference type="Proteomes" id="UP000184073"/>
    </source>
</evidence>
<feature type="compositionally biased region" description="Acidic residues" evidence="1">
    <location>
        <begin position="207"/>
        <end position="218"/>
    </location>
</feature>
<evidence type="ECO:0000256" key="1">
    <source>
        <dbReference type="SAM" id="MobiDB-lite"/>
    </source>
</evidence>
<dbReference type="GO" id="GO:0034506">
    <property type="term" value="C:chromosome, centromeric core domain"/>
    <property type="evidence" value="ECO:0007669"/>
    <property type="project" value="TreeGrafter"/>
</dbReference>
<dbReference type="GO" id="GO:0005730">
    <property type="term" value="C:nucleolus"/>
    <property type="evidence" value="ECO:0007669"/>
    <property type="project" value="TreeGrafter"/>
</dbReference>
<dbReference type="PANTHER" id="PTHR28006">
    <property type="entry name" value="MONOPOLIN COMPLEX SUBUNIT CSM1"/>
    <property type="match status" value="1"/>
</dbReference>
<dbReference type="GO" id="GO:0051315">
    <property type="term" value="P:attachment of mitotic spindle microtubules to kinetochore"/>
    <property type="evidence" value="ECO:0007669"/>
    <property type="project" value="TreeGrafter"/>
</dbReference>
<dbReference type="GO" id="GO:0072686">
    <property type="term" value="C:mitotic spindle"/>
    <property type="evidence" value="ECO:0007669"/>
    <property type="project" value="TreeGrafter"/>
</dbReference>
<gene>
    <name evidence="3" type="ORF">ASPVEDRAFT_88088</name>
</gene>
<dbReference type="Proteomes" id="UP000184073">
    <property type="component" value="Unassembled WGS sequence"/>
</dbReference>
<evidence type="ECO:0000259" key="2">
    <source>
        <dbReference type="Pfam" id="PF12539"/>
    </source>
</evidence>
<feature type="compositionally biased region" description="Low complexity" evidence="1">
    <location>
        <begin position="104"/>
        <end position="120"/>
    </location>
</feature>
<dbReference type="InterPro" id="IPR020981">
    <property type="entry name" value="Csm1/Pcs1_C"/>
</dbReference>
<dbReference type="CDD" id="cd23787">
    <property type="entry name" value="RWD_CSM1"/>
    <property type="match status" value="1"/>
</dbReference>
<feature type="region of interest" description="Disordered" evidence="1">
    <location>
        <begin position="1"/>
        <end position="259"/>
    </location>
</feature>
<dbReference type="GO" id="GO:0045144">
    <property type="term" value="P:meiotic sister chromatid segregation"/>
    <property type="evidence" value="ECO:0007669"/>
    <property type="project" value="TreeGrafter"/>
</dbReference>